<accession>A0A517SPE4</accession>
<keyword evidence="1" id="KW-0812">Transmembrane</keyword>
<name>A0A517SPE4_9BACT</name>
<dbReference type="RefSeq" id="WP_419187988.1">
    <property type="nucleotide sequence ID" value="NZ_CP036272.1"/>
</dbReference>
<dbReference type="NCBIfam" id="TIGR02532">
    <property type="entry name" value="IV_pilin_GFxxxE"/>
    <property type="match status" value="1"/>
</dbReference>
<dbReference type="EMBL" id="CP036272">
    <property type="protein sequence ID" value="QDT57986.1"/>
    <property type="molecule type" value="Genomic_DNA"/>
</dbReference>
<sequence length="434" mass="47084">MVGLQKGASHGRLRSGFTLIELLVVIAIIALLAALLLSGITRAREAARKAICSSNLRQAGLAFSLRADRDPATALCSGAFDYEREGCSDRWGWVADVVNSGTGSRGTLLCPTSPLAFSEKVLELYGVRTNDGLNDLTGNLTSRYEDGICGKESWKEVSGSGSAADGFARTEPETDERQQLVSRYFLGGGYNTNYAASWFLIHAKPRIRYEVGTGRIRTNGQAAQQGLRGRRETLGPLTQRFLDQCERVSSQIMLLGDASAGDIDEAISPVTFQTQDTDIFALGDSEERVFIDGGTLGAESISEGPAYYHRSQEVIKRIGSNGSRLEAQLACEVAGNCDPPIRRSSTLHTYMQSTLAWVAIHANSANFLFADGSVRSYNDRNGDLYLNPGFPIPDDLDENQYAQLGYRDGTIELPSPEVFSGVFLSPKSIKGVHE</sequence>
<dbReference type="InterPro" id="IPR012902">
    <property type="entry name" value="N_methyl_site"/>
</dbReference>
<keyword evidence="1" id="KW-0472">Membrane</keyword>
<dbReference type="Pfam" id="PF07596">
    <property type="entry name" value="SBP_bac_10"/>
    <property type="match status" value="1"/>
</dbReference>
<feature type="transmembrane region" description="Helical" evidence="1">
    <location>
        <begin position="20"/>
        <end position="40"/>
    </location>
</feature>
<evidence type="ECO:0000313" key="3">
    <source>
        <dbReference type="EMBL" id="QDT57986.1"/>
    </source>
</evidence>
<dbReference type="Proteomes" id="UP000315003">
    <property type="component" value="Chromosome"/>
</dbReference>
<organism evidence="3 4">
    <name type="scientific">Stieleria bergensis</name>
    <dbReference type="NCBI Taxonomy" id="2528025"/>
    <lineage>
        <taxon>Bacteria</taxon>
        <taxon>Pseudomonadati</taxon>
        <taxon>Planctomycetota</taxon>
        <taxon>Planctomycetia</taxon>
        <taxon>Pirellulales</taxon>
        <taxon>Pirellulaceae</taxon>
        <taxon>Stieleria</taxon>
    </lineage>
</organism>
<dbReference type="NCBIfam" id="TIGR04294">
    <property type="entry name" value="pre_pil_HX9DG"/>
    <property type="match status" value="1"/>
</dbReference>
<dbReference type="AlphaFoldDB" id="A0A517SPE4"/>
<evidence type="ECO:0000256" key="1">
    <source>
        <dbReference type="SAM" id="Phobius"/>
    </source>
</evidence>
<gene>
    <name evidence="3" type="ORF">SV7mr_04750</name>
</gene>
<evidence type="ECO:0000259" key="2">
    <source>
        <dbReference type="Pfam" id="PF07596"/>
    </source>
</evidence>
<dbReference type="InterPro" id="IPR027558">
    <property type="entry name" value="Pre_pil_HX9DG_C"/>
</dbReference>
<keyword evidence="1" id="KW-1133">Transmembrane helix</keyword>
<dbReference type="PANTHER" id="PTHR30093:SF2">
    <property type="entry name" value="TYPE II SECRETION SYSTEM PROTEIN H"/>
    <property type="match status" value="1"/>
</dbReference>
<keyword evidence="4" id="KW-1185">Reference proteome</keyword>
<dbReference type="PROSITE" id="PS00409">
    <property type="entry name" value="PROKAR_NTER_METHYL"/>
    <property type="match status" value="1"/>
</dbReference>
<dbReference type="SUPFAM" id="SSF54523">
    <property type="entry name" value="Pili subunits"/>
    <property type="match status" value="1"/>
</dbReference>
<reference evidence="3 4" key="1">
    <citation type="submission" date="2019-02" db="EMBL/GenBank/DDBJ databases">
        <title>Deep-cultivation of Planctomycetes and their phenomic and genomic characterization uncovers novel biology.</title>
        <authorList>
            <person name="Wiegand S."/>
            <person name="Jogler M."/>
            <person name="Boedeker C."/>
            <person name="Pinto D."/>
            <person name="Vollmers J."/>
            <person name="Rivas-Marin E."/>
            <person name="Kohn T."/>
            <person name="Peeters S.H."/>
            <person name="Heuer A."/>
            <person name="Rast P."/>
            <person name="Oberbeckmann S."/>
            <person name="Bunk B."/>
            <person name="Jeske O."/>
            <person name="Meyerdierks A."/>
            <person name="Storesund J.E."/>
            <person name="Kallscheuer N."/>
            <person name="Luecker S."/>
            <person name="Lage O.M."/>
            <person name="Pohl T."/>
            <person name="Merkel B.J."/>
            <person name="Hornburger P."/>
            <person name="Mueller R.-W."/>
            <person name="Bruemmer F."/>
            <person name="Labrenz M."/>
            <person name="Spormann A.M."/>
            <person name="Op den Camp H."/>
            <person name="Overmann J."/>
            <person name="Amann R."/>
            <person name="Jetten M.S.M."/>
            <person name="Mascher T."/>
            <person name="Medema M.H."/>
            <person name="Devos D.P."/>
            <person name="Kaster A.-K."/>
            <person name="Ovreas L."/>
            <person name="Rohde M."/>
            <person name="Galperin M.Y."/>
            <person name="Jogler C."/>
        </authorList>
    </citation>
    <scope>NUCLEOTIDE SEQUENCE [LARGE SCALE GENOMIC DNA]</scope>
    <source>
        <strain evidence="3 4">SV_7m_r</strain>
    </source>
</reference>
<proteinExistence type="predicted"/>
<dbReference type="InterPro" id="IPR011453">
    <property type="entry name" value="DUF1559"/>
</dbReference>
<dbReference type="InterPro" id="IPR045584">
    <property type="entry name" value="Pilin-like"/>
</dbReference>
<dbReference type="Pfam" id="PF07963">
    <property type="entry name" value="N_methyl"/>
    <property type="match status" value="1"/>
</dbReference>
<feature type="domain" description="DUF1559" evidence="2">
    <location>
        <begin position="42"/>
        <end position="96"/>
    </location>
</feature>
<evidence type="ECO:0000313" key="4">
    <source>
        <dbReference type="Proteomes" id="UP000315003"/>
    </source>
</evidence>
<dbReference type="Gene3D" id="3.30.700.10">
    <property type="entry name" value="Glycoprotein, Type 4 Pilin"/>
    <property type="match status" value="1"/>
</dbReference>
<dbReference type="PANTHER" id="PTHR30093">
    <property type="entry name" value="GENERAL SECRETION PATHWAY PROTEIN G"/>
    <property type="match status" value="1"/>
</dbReference>
<protein>
    <recommendedName>
        <fullName evidence="2">DUF1559 domain-containing protein</fullName>
    </recommendedName>
</protein>